<evidence type="ECO:0000259" key="3">
    <source>
        <dbReference type="Pfam" id="PF02826"/>
    </source>
</evidence>
<dbReference type="PANTHER" id="PTHR43333">
    <property type="entry name" value="2-HACID_DH_C DOMAIN-CONTAINING PROTEIN"/>
    <property type="match status" value="1"/>
</dbReference>
<dbReference type="STRING" id="578459.A0A0N8PZL1"/>
<dbReference type="InterPro" id="IPR036291">
    <property type="entry name" value="NAD(P)-bd_dom_sf"/>
</dbReference>
<evidence type="ECO:0000313" key="4">
    <source>
        <dbReference type="EMBL" id="KPV72629.1"/>
    </source>
</evidence>
<sequence length="224" mass="24157">MYNDKRWVPHAELGNNFIRELSELTVGLAGYGHIARETARLFSSCGAKVVALNRSGKPAPETGFTIPHTGDPSGSIPDQYYSTESRSSTLDFFARCDVVVNTLPDSEATRGFVGRDELTAMKGDAIYVNIGRGTTTDQDALVEALEAKARDGEDEGATGTVTVPEPLPSSSPLYTLDNVVLTPHMSGLSKLYFNRCAEVLRQNAARVRAGRGALNAFRGRGEDD</sequence>
<dbReference type="OrthoDB" id="298012at2759"/>
<feature type="domain" description="D-isomer specific 2-hydroxyacid dehydrogenase NAD-binding" evidence="3">
    <location>
        <begin position="5"/>
        <end position="186"/>
    </location>
</feature>
<dbReference type="Pfam" id="PF02826">
    <property type="entry name" value="2-Hacid_dh_C"/>
    <property type="match status" value="1"/>
</dbReference>
<dbReference type="InterPro" id="IPR006140">
    <property type="entry name" value="D-isomer_DH_NAD-bd"/>
</dbReference>
<name>A0A0N8PZL1_RHOGW</name>
<dbReference type="Proteomes" id="UP000053890">
    <property type="component" value="Unassembled WGS sequence"/>
</dbReference>
<dbReference type="SUPFAM" id="SSF51735">
    <property type="entry name" value="NAD(P)-binding Rossmann-fold domains"/>
    <property type="match status" value="1"/>
</dbReference>
<evidence type="ECO:0000256" key="1">
    <source>
        <dbReference type="ARBA" id="ARBA00023002"/>
    </source>
</evidence>
<dbReference type="OMA" id="YSQRILK"/>
<dbReference type="AlphaFoldDB" id="A0A0N8PZL1"/>
<proteinExistence type="predicted"/>
<accession>A0A0N8PZL1</accession>
<dbReference type="GO" id="GO:0016491">
    <property type="term" value="F:oxidoreductase activity"/>
    <property type="evidence" value="ECO:0007669"/>
    <property type="project" value="UniProtKB-KW"/>
</dbReference>
<dbReference type="GO" id="GO:0051287">
    <property type="term" value="F:NAD binding"/>
    <property type="evidence" value="ECO:0007669"/>
    <property type="project" value="InterPro"/>
</dbReference>
<organism evidence="4 5">
    <name type="scientific">Rhodotorula graminis (strain WP1)</name>
    <dbReference type="NCBI Taxonomy" id="578459"/>
    <lineage>
        <taxon>Eukaryota</taxon>
        <taxon>Fungi</taxon>
        <taxon>Dikarya</taxon>
        <taxon>Basidiomycota</taxon>
        <taxon>Pucciniomycotina</taxon>
        <taxon>Microbotryomycetes</taxon>
        <taxon>Sporidiobolales</taxon>
        <taxon>Sporidiobolaceae</taxon>
        <taxon>Rhodotorula</taxon>
    </lineage>
</organism>
<protein>
    <recommendedName>
        <fullName evidence="3">D-isomer specific 2-hydroxyacid dehydrogenase NAD-binding domain-containing protein</fullName>
    </recommendedName>
</protein>
<dbReference type="RefSeq" id="XP_018268678.1">
    <property type="nucleotide sequence ID" value="XM_018412394.1"/>
</dbReference>
<evidence type="ECO:0000256" key="2">
    <source>
        <dbReference type="ARBA" id="ARBA00023027"/>
    </source>
</evidence>
<dbReference type="Gene3D" id="3.40.50.720">
    <property type="entry name" value="NAD(P)-binding Rossmann-like Domain"/>
    <property type="match status" value="2"/>
</dbReference>
<dbReference type="PANTHER" id="PTHR43333:SF1">
    <property type="entry name" value="D-ISOMER SPECIFIC 2-HYDROXYACID DEHYDROGENASE NAD-BINDING DOMAIN-CONTAINING PROTEIN"/>
    <property type="match status" value="1"/>
</dbReference>
<reference evidence="4 5" key="1">
    <citation type="journal article" date="2015" name="Front. Microbiol.">
        <title>Genome sequence of the plant growth promoting endophytic yeast Rhodotorula graminis WP1.</title>
        <authorList>
            <person name="Firrincieli A."/>
            <person name="Otillar R."/>
            <person name="Salamov A."/>
            <person name="Schmutz J."/>
            <person name="Khan Z."/>
            <person name="Redman R.S."/>
            <person name="Fleck N.D."/>
            <person name="Lindquist E."/>
            <person name="Grigoriev I.V."/>
            <person name="Doty S.L."/>
        </authorList>
    </citation>
    <scope>NUCLEOTIDE SEQUENCE [LARGE SCALE GENOMIC DNA]</scope>
    <source>
        <strain evidence="4 5">WP1</strain>
    </source>
</reference>
<gene>
    <name evidence="4" type="ORF">RHOBADRAFT_17876</name>
</gene>
<dbReference type="GeneID" id="28972843"/>
<dbReference type="EMBL" id="KQ474086">
    <property type="protein sequence ID" value="KPV72629.1"/>
    <property type="molecule type" value="Genomic_DNA"/>
</dbReference>
<evidence type="ECO:0000313" key="5">
    <source>
        <dbReference type="Proteomes" id="UP000053890"/>
    </source>
</evidence>
<keyword evidence="2" id="KW-0520">NAD</keyword>
<keyword evidence="5" id="KW-1185">Reference proteome</keyword>
<keyword evidence="1" id="KW-0560">Oxidoreductase</keyword>